<gene>
    <name evidence="8" type="ORF">UPYG_G00130340</name>
</gene>
<feature type="compositionally biased region" description="Basic and acidic residues" evidence="5">
    <location>
        <begin position="349"/>
        <end position="363"/>
    </location>
</feature>
<comment type="subcellular location">
    <subcellularLocation>
        <location evidence="1">Secreted</location>
    </subcellularLocation>
</comment>
<accession>A0ABD0XRY0</accession>
<keyword evidence="3" id="KW-1015">Disulfide bond</keyword>
<dbReference type="PANTHER" id="PTHR47221:SF5">
    <property type="entry name" value="FIBRINOGEN C-TERMINAL DOMAIN-CONTAINING PROTEIN"/>
    <property type="match status" value="1"/>
</dbReference>
<evidence type="ECO:0000313" key="8">
    <source>
        <dbReference type="EMBL" id="KAL0994991.1"/>
    </source>
</evidence>
<feature type="region of interest" description="Disordered" evidence="5">
    <location>
        <begin position="344"/>
        <end position="435"/>
    </location>
</feature>
<evidence type="ECO:0000256" key="6">
    <source>
        <dbReference type="SAM" id="SignalP"/>
    </source>
</evidence>
<dbReference type="InterPro" id="IPR002181">
    <property type="entry name" value="Fibrinogen_a/b/g_C_dom"/>
</dbReference>
<dbReference type="PROSITE" id="PS51406">
    <property type="entry name" value="FIBRINOGEN_C_2"/>
    <property type="match status" value="1"/>
</dbReference>
<evidence type="ECO:0000256" key="4">
    <source>
        <dbReference type="ARBA" id="ARBA00023180"/>
    </source>
</evidence>
<proteinExistence type="predicted"/>
<dbReference type="InterPro" id="IPR036056">
    <property type="entry name" value="Fibrinogen-like_C"/>
</dbReference>
<feature type="compositionally biased region" description="Basic and acidic residues" evidence="5">
    <location>
        <begin position="371"/>
        <end position="418"/>
    </location>
</feature>
<dbReference type="GO" id="GO:0005576">
    <property type="term" value="C:extracellular region"/>
    <property type="evidence" value="ECO:0007669"/>
    <property type="project" value="UniProtKB-SubCell"/>
</dbReference>
<dbReference type="EMBL" id="JAGEUA010000003">
    <property type="protein sequence ID" value="KAL0994991.1"/>
    <property type="molecule type" value="Genomic_DNA"/>
</dbReference>
<organism evidence="8 9">
    <name type="scientific">Umbra pygmaea</name>
    <name type="common">Eastern mudminnow</name>
    <dbReference type="NCBI Taxonomy" id="75934"/>
    <lineage>
        <taxon>Eukaryota</taxon>
        <taxon>Metazoa</taxon>
        <taxon>Chordata</taxon>
        <taxon>Craniata</taxon>
        <taxon>Vertebrata</taxon>
        <taxon>Euteleostomi</taxon>
        <taxon>Actinopterygii</taxon>
        <taxon>Neopterygii</taxon>
        <taxon>Teleostei</taxon>
        <taxon>Protacanthopterygii</taxon>
        <taxon>Esociformes</taxon>
        <taxon>Umbridae</taxon>
        <taxon>Umbra</taxon>
    </lineage>
</organism>
<dbReference type="PANTHER" id="PTHR47221">
    <property type="entry name" value="FIBRINOGEN ALPHA CHAIN"/>
    <property type="match status" value="1"/>
</dbReference>
<dbReference type="CDD" id="cd00087">
    <property type="entry name" value="FReD"/>
    <property type="match status" value="1"/>
</dbReference>
<dbReference type="SUPFAM" id="SSF56496">
    <property type="entry name" value="Fibrinogen C-terminal domain-like"/>
    <property type="match status" value="1"/>
</dbReference>
<dbReference type="NCBIfam" id="NF040941">
    <property type="entry name" value="GGGWT_bact"/>
    <property type="match status" value="1"/>
</dbReference>
<dbReference type="InterPro" id="IPR037579">
    <property type="entry name" value="FIB_ANG-like"/>
</dbReference>
<comment type="caution">
    <text evidence="8">The sequence shown here is derived from an EMBL/GenBank/DDBJ whole genome shotgun (WGS) entry which is preliminary data.</text>
</comment>
<dbReference type="InterPro" id="IPR014716">
    <property type="entry name" value="Fibrinogen_a/b/g_C_1"/>
</dbReference>
<reference evidence="8 9" key="1">
    <citation type="submission" date="2024-06" db="EMBL/GenBank/DDBJ databases">
        <authorList>
            <person name="Pan Q."/>
            <person name="Wen M."/>
            <person name="Jouanno E."/>
            <person name="Zahm M."/>
            <person name="Klopp C."/>
            <person name="Cabau C."/>
            <person name="Louis A."/>
            <person name="Berthelot C."/>
            <person name="Parey E."/>
            <person name="Roest Crollius H."/>
            <person name="Montfort J."/>
            <person name="Robinson-Rechavi M."/>
            <person name="Bouchez O."/>
            <person name="Lampietro C."/>
            <person name="Lopez Roques C."/>
            <person name="Donnadieu C."/>
            <person name="Postlethwait J."/>
            <person name="Bobe J."/>
            <person name="Verreycken H."/>
            <person name="Guiguen Y."/>
        </authorList>
    </citation>
    <scope>NUCLEOTIDE SEQUENCE [LARGE SCALE GENOMIC DNA]</scope>
    <source>
        <strain evidence="8">Up_M1</strain>
        <tissue evidence="8">Testis</tissue>
    </source>
</reference>
<name>A0ABD0XRY0_UMBPY</name>
<evidence type="ECO:0000256" key="3">
    <source>
        <dbReference type="ARBA" id="ARBA00023157"/>
    </source>
</evidence>
<feature type="signal peptide" evidence="6">
    <location>
        <begin position="1"/>
        <end position="18"/>
    </location>
</feature>
<feature type="chain" id="PRO_5044854314" description="Fibrinogen C-terminal domain-containing protein" evidence="6">
    <location>
        <begin position="19"/>
        <end position="452"/>
    </location>
</feature>
<dbReference type="Pfam" id="PF00147">
    <property type="entry name" value="Fibrinogen_C"/>
    <property type="match status" value="1"/>
</dbReference>
<keyword evidence="4" id="KW-0325">Glycoprotein</keyword>
<keyword evidence="2" id="KW-0964">Secreted</keyword>
<keyword evidence="9" id="KW-1185">Reference proteome</keyword>
<evidence type="ECO:0000256" key="5">
    <source>
        <dbReference type="SAM" id="MobiDB-lite"/>
    </source>
</evidence>
<evidence type="ECO:0000313" key="9">
    <source>
        <dbReference type="Proteomes" id="UP001557470"/>
    </source>
</evidence>
<protein>
    <recommendedName>
        <fullName evidence="7">Fibrinogen C-terminal domain-containing protein</fullName>
    </recommendedName>
</protein>
<dbReference type="Gene3D" id="3.90.215.10">
    <property type="entry name" value="Gamma Fibrinogen, chain A, domain 1"/>
    <property type="match status" value="1"/>
</dbReference>
<dbReference type="Proteomes" id="UP001557470">
    <property type="component" value="Unassembled WGS sequence"/>
</dbReference>
<feature type="domain" description="Fibrinogen C-terminal" evidence="7">
    <location>
        <begin position="140"/>
        <end position="344"/>
    </location>
</feature>
<dbReference type="Gene3D" id="4.10.530.10">
    <property type="entry name" value="Gamma-fibrinogen Carboxyl Terminal Fragment, domain 2"/>
    <property type="match status" value="1"/>
</dbReference>
<sequence length="452" mass="51222">MMWLVTLLLLWAPHLTEPLNISADKGASSVTLNQSQTLAENFTSVRNHKTLVMGRGQEVCTIPCDLTAKMIRDEKHSICGQLQQSLSSYVRSTSKLIRDMMEEQHRALEFLTSQVTELVTKVHTLKSEVQQSNREMFSIKPVQAHGRDCSDIKETLGSIVPKTPSGIYIIHPDNTDTPFEVFCEMDYMGGGWTVMQRRTDGQIDFRRPWTDYEDGFGHLPGEHWLGLRKVFHVINQRDARFQLHIALVSHDDTTAYASYDDFRLDNETNFYSIHLGRYAGSAGDAFRGYNQEQNQDTAPFSTLDVDNDGCSPFCFLNNQTVESCSLQNHRSGWWFNRCGLANLNTPPPDLERSRRETEGTGQEKKRKRTVGHTEEGDKERSGGDESSGGHKESSGGDKETSEGDKESTSGEGEEDRRDKGRGHLHWDTWTQNGVPHYIKSVTMEIRRIPTNN</sequence>
<dbReference type="AlphaFoldDB" id="A0ABD0XRY0"/>
<keyword evidence="6" id="KW-0732">Signal</keyword>
<evidence type="ECO:0000259" key="7">
    <source>
        <dbReference type="PROSITE" id="PS51406"/>
    </source>
</evidence>
<evidence type="ECO:0000256" key="1">
    <source>
        <dbReference type="ARBA" id="ARBA00004613"/>
    </source>
</evidence>
<dbReference type="SMART" id="SM00186">
    <property type="entry name" value="FBG"/>
    <property type="match status" value="1"/>
</dbReference>
<evidence type="ECO:0000256" key="2">
    <source>
        <dbReference type="ARBA" id="ARBA00022525"/>
    </source>
</evidence>